<name>A0A6G4WNJ9_9HYPH</name>
<dbReference type="PANTHER" id="PTHR37936">
    <property type="entry name" value="TRANSPOSASE INSC FOR INSERTION ELEMENT IS2A-RELATED"/>
    <property type="match status" value="1"/>
</dbReference>
<sequence>MQSAPKSRPGTFTVIEAVPDRLDASPAVPRRRWSGEAKARILEEAMTPGANVSAVARSHQVSPQQVFAWRRKAIRSGAIAILSAKPEIQTQSFAPVEVAPGDGDRAGGLEIVIGDATIRVGSGIAATLLVEAIRALRSA</sequence>
<reference evidence="2 3" key="1">
    <citation type="submission" date="2020-02" db="EMBL/GenBank/DDBJ databases">
        <title>Genome sequence of strain CCNWXJ40-4.</title>
        <authorList>
            <person name="Gao J."/>
            <person name="Sun J."/>
        </authorList>
    </citation>
    <scope>NUCLEOTIDE SEQUENCE [LARGE SCALE GENOMIC DNA]</scope>
    <source>
        <strain evidence="2 3">CCNWXJ 40-4</strain>
    </source>
</reference>
<dbReference type="Proteomes" id="UP001642900">
    <property type="component" value="Unassembled WGS sequence"/>
</dbReference>
<dbReference type="Pfam" id="PF01527">
    <property type="entry name" value="HTH_Tnp_1"/>
    <property type="match status" value="1"/>
</dbReference>
<dbReference type="PANTHER" id="PTHR37936:SF3">
    <property type="entry name" value="TRANSPOSASE INSC FOR INSERTION ELEMENT IS2A-RELATED"/>
    <property type="match status" value="1"/>
</dbReference>
<evidence type="ECO:0000256" key="1">
    <source>
        <dbReference type="ARBA" id="ARBA00009964"/>
    </source>
</evidence>
<dbReference type="GO" id="GO:0043565">
    <property type="term" value="F:sequence-specific DNA binding"/>
    <property type="evidence" value="ECO:0007669"/>
    <property type="project" value="InterPro"/>
</dbReference>
<gene>
    <name evidence="2" type="ORF">G6N73_32990</name>
</gene>
<organism evidence="2 3">
    <name type="scientific">Allomesorhizobium camelthorni</name>
    <dbReference type="NCBI Taxonomy" id="475069"/>
    <lineage>
        <taxon>Bacteria</taxon>
        <taxon>Pseudomonadati</taxon>
        <taxon>Pseudomonadota</taxon>
        <taxon>Alphaproteobacteria</taxon>
        <taxon>Hyphomicrobiales</taxon>
        <taxon>Phyllobacteriaceae</taxon>
        <taxon>Allomesorhizobium</taxon>
    </lineage>
</organism>
<dbReference type="InterPro" id="IPR002514">
    <property type="entry name" value="Transposase_8"/>
</dbReference>
<dbReference type="EMBL" id="JAAKZF010000131">
    <property type="protein sequence ID" value="NGO55776.1"/>
    <property type="molecule type" value="Genomic_DNA"/>
</dbReference>
<dbReference type="NCBIfam" id="NF047595">
    <property type="entry name" value="IS66_ISRel24_TnpA"/>
    <property type="match status" value="1"/>
</dbReference>
<dbReference type="InterPro" id="IPR036388">
    <property type="entry name" value="WH-like_DNA-bd_sf"/>
</dbReference>
<protein>
    <submittedName>
        <fullName evidence="2">Transposase</fullName>
    </submittedName>
</protein>
<dbReference type="AlphaFoldDB" id="A0A6G4WNJ9"/>
<accession>A0A6G4WNJ9</accession>
<proteinExistence type="inferred from homology"/>
<dbReference type="GO" id="GO:0004803">
    <property type="term" value="F:transposase activity"/>
    <property type="evidence" value="ECO:0007669"/>
    <property type="project" value="InterPro"/>
</dbReference>
<dbReference type="InterPro" id="IPR010921">
    <property type="entry name" value="Trp_repressor/repl_initiator"/>
</dbReference>
<comment type="caution">
    <text evidence="2">The sequence shown here is derived from an EMBL/GenBank/DDBJ whole genome shotgun (WGS) entry which is preliminary data.</text>
</comment>
<dbReference type="RefSeq" id="WP_165034120.1">
    <property type="nucleotide sequence ID" value="NZ_JAAKZF010000131.1"/>
</dbReference>
<evidence type="ECO:0000313" key="3">
    <source>
        <dbReference type="Proteomes" id="UP001642900"/>
    </source>
</evidence>
<comment type="similarity">
    <text evidence="1">Belongs to the transposase 8 family.</text>
</comment>
<dbReference type="Gene3D" id="1.10.10.10">
    <property type="entry name" value="Winged helix-like DNA-binding domain superfamily/Winged helix DNA-binding domain"/>
    <property type="match status" value="1"/>
</dbReference>
<dbReference type="GO" id="GO:0006313">
    <property type="term" value="P:DNA transposition"/>
    <property type="evidence" value="ECO:0007669"/>
    <property type="project" value="InterPro"/>
</dbReference>
<evidence type="ECO:0000313" key="2">
    <source>
        <dbReference type="EMBL" id="NGO55776.1"/>
    </source>
</evidence>
<dbReference type="SUPFAM" id="SSF48295">
    <property type="entry name" value="TrpR-like"/>
    <property type="match status" value="1"/>
</dbReference>
<keyword evidence="3" id="KW-1185">Reference proteome</keyword>